<dbReference type="InterPro" id="IPR043519">
    <property type="entry name" value="NT_sf"/>
</dbReference>
<comment type="similarity">
    <text evidence="1 2">Belongs to the Iojap/RsfS family.</text>
</comment>
<dbReference type="PANTHER" id="PTHR21043">
    <property type="entry name" value="IOJAP SUPERFAMILY ORTHOLOG"/>
    <property type="match status" value="1"/>
</dbReference>
<keyword evidence="2" id="KW-0963">Cytoplasm</keyword>
<name>A0A9W5MZ81_NEISU</name>
<dbReference type="InterPro" id="IPR004394">
    <property type="entry name" value="Iojap/RsfS/C7orf30"/>
</dbReference>
<comment type="subunit">
    <text evidence="2">Interacts with ribosomal protein uL14 (rplN).</text>
</comment>
<reference evidence="3 4" key="1">
    <citation type="submission" date="2010-01" db="EMBL/GenBank/DDBJ databases">
        <authorList>
            <person name="Weinstock G."/>
            <person name="Sodergren E."/>
            <person name="Clifton S."/>
            <person name="Fulton L."/>
            <person name="Fulton B."/>
            <person name="Courtney L."/>
            <person name="Fronick C."/>
            <person name="Harrison M."/>
            <person name="Strong C."/>
            <person name="Farmer C."/>
            <person name="Delahaunty K."/>
            <person name="Markovic C."/>
            <person name="Hall O."/>
            <person name="Minx P."/>
            <person name="Tomlinson C."/>
            <person name="Mitreva M."/>
            <person name="Nelson J."/>
            <person name="Hou S."/>
            <person name="Wollam A."/>
            <person name="Pepin K.H."/>
            <person name="Johnson M."/>
            <person name="Bhonagiri V."/>
            <person name="Nash W.E."/>
            <person name="Warren W."/>
            <person name="Chinwalla A."/>
            <person name="Mardis E.R."/>
            <person name="Wilson R.K."/>
        </authorList>
    </citation>
    <scope>NUCLEOTIDE SEQUENCE [LARGE SCALE GENOMIC DNA]</scope>
    <source>
        <strain evidence="3 4">NJ9703</strain>
    </source>
</reference>
<evidence type="ECO:0000256" key="1">
    <source>
        <dbReference type="ARBA" id="ARBA00010574"/>
    </source>
</evidence>
<keyword evidence="2" id="KW-0678">Repressor</keyword>
<dbReference type="EMBL" id="ACEO02000007">
    <property type="protein sequence ID" value="EFC51935.1"/>
    <property type="molecule type" value="Genomic_DNA"/>
</dbReference>
<dbReference type="PANTHER" id="PTHR21043:SF0">
    <property type="entry name" value="MITOCHONDRIAL ASSEMBLY OF RIBOSOMAL LARGE SUBUNIT PROTEIN 1"/>
    <property type="match status" value="1"/>
</dbReference>
<gene>
    <name evidence="2" type="primary">rsfS</name>
    <name evidence="3" type="ORF">NEISUBOT_04643</name>
</gene>
<dbReference type="GO" id="GO:0043023">
    <property type="term" value="F:ribosomal large subunit binding"/>
    <property type="evidence" value="ECO:0007669"/>
    <property type="project" value="TreeGrafter"/>
</dbReference>
<dbReference type="GO" id="GO:0090071">
    <property type="term" value="P:negative regulation of ribosome biogenesis"/>
    <property type="evidence" value="ECO:0007669"/>
    <property type="project" value="UniProtKB-UniRule"/>
</dbReference>
<comment type="subcellular location">
    <subcellularLocation>
        <location evidence="2">Cytoplasm</location>
    </subcellularLocation>
</comment>
<dbReference type="Proteomes" id="UP000004621">
    <property type="component" value="Unassembled WGS sequence"/>
</dbReference>
<sequence length="139" mass="15345">MPSENISTRKIMNEQELQDLQKMVEVAVNALEDIKAKDISVLETQDKTSLFARMIIASGDSTRQVKALANNVAVDLKEAGFEILSTEGDSGEWTLVDAGDLVVHVMLPAVRDFYDIDTLWGGEKPSFHAGMQKPWHAAD</sequence>
<dbReference type="NCBIfam" id="TIGR00090">
    <property type="entry name" value="rsfS_iojap_ybeB"/>
    <property type="match status" value="1"/>
</dbReference>
<dbReference type="FunFam" id="3.30.460.10:FF:000045">
    <property type="entry name" value="Ribosomal silencing factor RsfS"/>
    <property type="match status" value="1"/>
</dbReference>
<dbReference type="SUPFAM" id="SSF81301">
    <property type="entry name" value="Nucleotidyltransferase"/>
    <property type="match status" value="1"/>
</dbReference>
<proteinExistence type="inferred from homology"/>
<organism evidence="3 4">
    <name type="scientific">Neisseria subflava NJ9703</name>
    <dbReference type="NCBI Taxonomy" id="546268"/>
    <lineage>
        <taxon>Bacteria</taxon>
        <taxon>Pseudomonadati</taxon>
        <taxon>Pseudomonadota</taxon>
        <taxon>Betaproteobacteria</taxon>
        <taxon>Neisseriales</taxon>
        <taxon>Neisseriaceae</taxon>
        <taxon>Neisseria</taxon>
    </lineage>
</organism>
<evidence type="ECO:0000256" key="2">
    <source>
        <dbReference type="HAMAP-Rule" id="MF_01477"/>
    </source>
</evidence>
<dbReference type="GO" id="GO:0017148">
    <property type="term" value="P:negative regulation of translation"/>
    <property type="evidence" value="ECO:0007669"/>
    <property type="project" value="UniProtKB-UniRule"/>
</dbReference>
<evidence type="ECO:0000313" key="4">
    <source>
        <dbReference type="Proteomes" id="UP000004621"/>
    </source>
</evidence>
<comment type="function">
    <text evidence="2">Functions as a ribosomal silencing factor. Interacts with ribosomal protein uL14 (rplN), blocking formation of intersubunit bridge B8. Prevents association of the 30S and 50S ribosomal subunits and the formation of functional ribosomes, thus repressing translation.</text>
</comment>
<comment type="caution">
    <text evidence="3">The sequence shown here is derived from an EMBL/GenBank/DDBJ whole genome shotgun (WGS) entry which is preliminary data.</text>
</comment>
<evidence type="ECO:0000313" key="3">
    <source>
        <dbReference type="EMBL" id="EFC51935.1"/>
    </source>
</evidence>
<accession>A0A9W5MZ81</accession>
<dbReference type="HAMAP" id="MF_01477">
    <property type="entry name" value="Iojap_RsfS"/>
    <property type="match status" value="1"/>
</dbReference>
<protein>
    <recommendedName>
        <fullName evidence="2">Ribosomal silencing factor RsfS</fullName>
    </recommendedName>
</protein>
<keyword evidence="2" id="KW-0810">Translation regulation</keyword>
<dbReference type="GO" id="GO:0005737">
    <property type="term" value="C:cytoplasm"/>
    <property type="evidence" value="ECO:0007669"/>
    <property type="project" value="UniProtKB-SubCell"/>
</dbReference>
<dbReference type="Gene3D" id="3.30.460.10">
    <property type="entry name" value="Beta Polymerase, domain 2"/>
    <property type="match status" value="1"/>
</dbReference>
<dbReference type="AlphaFoldDB" id="A0A9W5MZ81"/>
<dbReference type="GO" id="GO:0042256">
    <property type="term" value="P:cytosolic ribosome assembly"/>
    <property type="evidence" value="ECO:0007669"/>
    <property type="project" value="UniProtKB-UniRule"/>
</dbReference>
<dbReference type="Pfam" id="PF02410">
    <property type="entry name" value="RsfS"/>
    <property type="match status" value="1"/>
</dbReference>